<dbReference type="InterPro" id="IPR041736">
    <property type="entry name" value="4OHPhenylPyrv_dOase_N"/>
</dbReference>
<evidence type="ECO:0000313" key="17">
    <source>
        <dbReference type="EMBL" id="EEF41985.1"/>
    </source>
</evidence>
<dbReference type="FunCoup" id="B9S300">
    <property type="interactions" value="417"/>
</dbReference>
<name>B9S300_RICCO</name>
<keyword evidence="7" id="KW-0677">Repeat</keyword>
<dbReference type="PROSITE" id="PS51819">
    <property type="entry name" value="VOC"/>
    <property type="match status" value="2"/>
</dbReference>
<feature type="binding site" evidence="15">
    <location>
        <position position="218"/>
    </location>
    <ligand>
        <name>Fe cation</name>
        <dbReference type="ChEBI" id="CHEBI:24875"/>
    </ligand>
</feature>
<dbReference type="InterPro" id="IPR004360">
    <property type="entry name" value="Glyas_Fos-R_dOase_dom"/>
</dbReference>
<evidence type="ECO:0000256" key="6">
    <source>
        <dbReference type="ARBA" id="ARBA00022723"/>
    </source>
</evidence>
<dbReference type="GO" id="GO:0003868">
    <property type="term" value="F:4-hydroxyphenylpyruvate dioxygenase activity"/>
    <property type="evidence" value="ECO:0000318"/>
    <property type="project" value="GO_Central"/>
</dbReference>
<reference evidence="18" key="1">
    <citation type="journal article" date="2010" name="Nat. Biotechnol.">
        <title>Draft genome sequence of the oilseed species Ricinus communis.</title>
        <authorList>
            <person name="Chan A.P."/>
            <person name="Crabtree J."/>
            <person name="Zhao Q."/>
            <person name="Lorenzi H."/>
            <person name="Orvis J."/>
            <person name="Puiu D."/>
            <person name="Melake-Berhan A."/>
            <person name="Jones K.M."/>
            <person name="Redman J."/>
            <person name="Chen G."/>
            <person name="Cahoon E.B."/>
            <person name="Gedil M."/>
            <person name="Stanke M."/>
            <person name="Haas B.J."/>
            <person name="Wortman J.R."/>
            <person name="Fraser-Liggett C.M."/>
            <person name="Ravel J."/>
            <person name="Rabinowicz P.D."/>
        </authorList>
    </citation>
    <scope>NUCLEOTIDE SEQUENCE [LARGE SCALE GENOMIC DNA]</scope>
    <source>
        <strain evidence="18">cv. Hale</strain>
    </source>
</reference>
<evidence type="ECO:0000256" key="2">
    <source>
        <dbReference type="ARBA" id="ARBA00005162"/>
    </source>
</evidence>
<comment type="pathway">
    <text evidence="2">Amino-acid degradation; L-phenylalanine degradation; acetoacetate and fumarate from L-phenylalanine: step 3/6.</text>
</comment>
<proteinExistence type="inferred from homology"/>
<dbReference type="InterPro" id="IPR029068">
    <property type="entry name" value="Glyas_Bleomycin-R_OHBP_Dase"/>
</dbReference>
<dbReference type="InParanoid" id="B9S300"/>
<feature type="domain" description="VOC" evidence="16">
    <location>
        <begin position="38"/>
        <end position="197"/>
    </location>
</feature>
<evidence type="ECO:0000256" key="5">
    <source>
        <dbReference type="ARBA" id="ARBA00022490"/>
    </source>
</evidence>
<dbReference type="EMBL" id="EQ973855">
    <property type="protein sequence ID" value="EEF41985.1"/>
    <property type="molecule type" value="Genomic_DNA"/>
</dbReference>
<dbReference type="CDD" id="cd07250">
    <property type="entry name" value="HPPD_C_like"/>
    <property type="match status" value="1"/>
</dbReference>
<dbReference type="STRING" id="3988.B9S300"/>
<comment type="subcellular location">
    <subcellularLocation>
        <location evidence="1">Cytoplasm</location>
    </subcellularLocation>
</comment>
<keyword evidence="11 15" id="KW-0408">Iron</keyword>
<dbReference type="PANTHER" id="PTHR11959">
    <property type="entry name" value="4-HYDROXYPHENYLPYRUVATE DIOXYGENASE"/>
    <property type="match status" value="1"/>
</dbReference>
<evidence type="ECO:0000256" key="10">
    <source>
        <dbReference type="ARBA" id="ARBA00023002"/>
    </source>
</evidence>
<dbReference type="eggNOG" id="KOG0638">
    <property type="taxonomic scope" value="Eukaryota"/>
</dbReference>
<comment type="pathway">
    <text evidence="13">Cofactor biosynthesis; prenylquinone biosynthesis.</text>
</comment>
<dbReference type="Gene3D" id="3.10.180.10">
    <property type="entry name" value="2,3-Dihydroxybiphenyl 1,2-Dioxygenase, domain 1"/>
    <property type="match status" value="2"/>
</dbReference>
<gene>
    <name evidence="17" type="ORF">RCOM_1192240</name>
</gene>
<dbReference type="GO" id="GO:0006559">
    <property type="term" value="P:L-phenylalanine catabolic process"/>
    <property type="evidence" value="ECO:0007669"/>
    <property type="project" value="UniProtKB-KW"/>
</dbReference>
<evidence type="ECO:0000256" key="3">
    <source>
        <dbReference type="ARBA" id="ARBA00005877"/>
    </source>
</evidence>
<evidence type="ECO:0000256" key="8">
    <source>
        <dbReference type="ARBA" id="ARBA00022878"/>
    </source>
</evidence>
<dbReference type="OMA" id="DPFPVKG"/>
<dbReference type="Pfam" id="PF00903">
    <property type="entry name" value="Glyoxalase"/>
    <property type="match status" value="1"/>
</dbReference>
<evidence type="ECO:0000256" key="4">
    <source>
        <dbReference type="ARBA" id="ARBA00018452"/>
    </source>
</evidence>
<evidence type="ECO:0000256" key="13">
    <source>
        <dbReference type="ARBA" id="ARBA00060694"/>
    </source>
</evidence>
<dbReference type="GO" id="GO:0005737">
    <property type="term" value="C:cytoplasm"/>
    <property type="evidence" value="ECO:0007669"/>
    <property type="project" value="UniProtKB-SubCell"/>
</dbReference>
<evidence type="ECO:0000256" key="7">
    <source>
        <dbReference type="ARBA" id="ARBA00022737"/>
    </source>
</evidence>
<accession>B9S300</accession>
<dbReference type="PANTHER" id="PTHR11959:SF1">
    <property type="entry name" value="4-HYDROXYPHENYLPYRUVATE DIOXYGENASE"/>
    <property type="match status" value="1"/>
</dbReference>
<evidence type="ECO:0000313" key="18">
    <source>
        <dbReference type="Proteomes" id="UP000008311"/>
    </source>
</evidence>
<dbReference type="InterPro" id="IPR005956">
    <property type="entry name" value="4OHPhenylPyrv_dOase"/>
</dbReference>
<dbReference type="CDD" id="cd08342">
    <property type="entry name" value="HPPD_N_like"/>
    <property type="match status" value="1"/>
</dbReference>
<feature type="domain" description="VOC" evidence="16">
    <location>
        <begin position="215"/>
        <end position="375"/>
    </location>
</feature>
<keyword evidence="5" id="KW-0963">Cytoplasm</keyword>
<dbReference type="KEGG" id="rcu:8277794"/>
<evidence type="ECO:0000256" key="11">
    <source>
        <dbReference type="ARBA" id="ARBA00023004"/>
    </source>
</evidence>
<keyword evidence="12" id="KW-0585">Phenylalanine catabolism</keyword>
<dbReference type="AlphaFoldDB" id="B9S300"/>
<dbReference type="PIRSF" id="PIRSF009283">
    <property type="entry name" value="HPP_dOase"/>
    <property type="match status" value="1"/>
</dbReference>
<dbReference type="NCBIfam" id="TIGR01263">
    <property type="entry name" value="4HPPD"/>
    <property type="match status" value="1"/>
</dbReference>
<comment type="similarity">
    <text evidence="3 14">Belongs to the 4HPPD family.</text>
</comment>
<keyword evidence="10 17" id="KW-0560">Oxidoreductase</keyword>
<dbReference type="OrthoDB" id="414569at2759"/>
<evidence type="ECO:0000256" key="14">
    <source>
        <dbReference type="PIRNR" id="PIRNR009283"/>
    </source>
</evidence>
<protein>
    <recommendedName>
        <fullName evidence="4 14">4-hydroxyphenylpyruvate dioxygenase</fullName>
    </recommendedName>
</protein>
<dbReference type="InterPro" id="IPR041735">
    <property type="entry name" value="4OHPhenylPyrv_dOase_C"/>
</dbReference>
<dbReference type="FunFam" id="3.10.180.10:FF:000025">
    <property type="entry name" value="4-hydroxyphenylpyruvate dioxygenase"/>
    <property type="match status" value="1"/>
</dbReference>
<dbReference type="InterPro" id="IPR037523">
    <property type="entry name" value="VOC_core"/>
</dbReference>
<evidence type="ECO:0000256" key="1">
    <source>
        <dbReference type="ARBA" id="ARBA00004496"/>
    </source>
</evidence>
<comment type="cofactor">
    <cofactor evidence="15">
        <name>Fe cation</name>
        <dbReference type="ChEBI" id="CHEBI:24875"/>
    </cofactor>
    <text evidence="15">Binds 1 Fe cation per subunit.</text>
</comment>
<keyword evidence="18" id="KW-1185">Reference proteome</keyword>
<dbReference type="Proteomes" id="UP000008311">
    <property type="component" value="Unassembled WGS sequence"/>
</dbReference>
<sequence length="441" mass="48937">MGKENDVVSSTPEQGFKLVGFSNFVRANPKSDRFKVKRFHHVEFWCTDATNTARRFSWGLGMPIVAKSDLSTGNVTHASYLLRSGDLNFLFTAPYSPSIAAMENLSHTATASIPTFSHETCRYFSAKHGLAVRAIAIEVEDAEIAFRTSASHGAKPSAEPILLDNRAVIAEVHLYGDVVLRYISYKNEGSNFEFLPRFEPVDEATSFPVDYGIRRLDHAVGNVPELAPVVSYVKQFTGFHEFAEFTTEDVGTSESGLNSVVLANNEETVLIPMNEPVFGTKRKSQIQTYLEHNEGAGVQHLALASEDIFRTLREMRKRSGVGGFEFMPSPPPTYYKNLKNRAGDVLSDEQIKECEELGILVDRDDQGTLLQIFTKPVGDRPTIFIEIIQRVGCMLKDDAGKEYQKGGCGGFGKGNFSELFKSIEEFEKTLEARRVTEAASA</sequence>
<dbReference type="GO" id="GO:0006572">
    <property type="term" value="P:L-tyrosine catabolic process"/>
    <property type="evidence" value="ECO:0000318"/>
    <property type="project" value="GO_Central"/>
</dbReference>
<dbReference type="FunFam" id="3.10.180.10:FF:000013">
    <property type="entry name" value="4-hydroxyphenylpyruvate dioxygenase"/>
    <property type="match status" value="1"/>
</dbReference>
<dbReference type="SUPFAM" id="SSF54593">
    <property type="entry name" value="Glyoxalase/Bleomycin resistance protein/Dihydroxybiphenyl dioxygenase"/>
    <property type="match status" value="1"/>
</dbReference>
<feature type="binding site" evidence="15">
    <location>
        <position position="386"/>
    </location>
    <ligand>
        <name>Fe cation</name>
        <dbReference type="ChEBI" id="CHEBI:24875"/>
    </ligand>
</feature>
<keyword evidence="8" id="KW-0828">Tyrosine catabolism</keyword>
<dbReference type="GO" id="GO:0046872">
    <property type="term" value="F:metal ion binding"/>
    <property type="evidence" value="ECO:0007669"/>
    <property type="project" value="UniProtKB-KW"/>
</dbReference>
<evidence type="ECO:0000256" key="12">
    <source>
        <dbReference type="ARBA" id="ARBA00023232"/>
    </source>
</evidence>
<feature type="binding site" evidence="15">
    <location>
        <position position="300"/>
    </location>
    <ligand>
        <name>Fe cation</name>
        <dbReference type="ChEBI" id="CHEBI:24875"/>
    </ligand>
</feature>
<organism evidence="17 18">
    <name type="scientific">Ricinus communis</name>
    <name type="common">Castor bean</name>
    <dbReference type="NCBI Taxonomy" id="3988"/>
    <lineage>
        <taxon>Eukaryota</taxon>
        <taxon>Viridiplantae</taxon>
        <taxon>Streptophyta</taxon>
        <taxon>Embryophyta</taxon>
        <taxon>Tracheophyta</taxon>
        <taxon>Spermatophyta</taxon>
        <taxon>Magnoliopsida</taxon>
        <taxon>eudicotyledons</taxon>
        <taxon>Gunneridae</taxon>
        <taxon>Pentapetalae</taxon>
        <taxon>rosids</taxon>
        <taxon>fabids</taxon>
        <taxon>Malpighiales</taxon>
        <taxon>Euphorbiaceae</taxon>
        <taxon>Acalyphoideae</taxon>
        <taxon>Acalypheae</taxon>
        <taxon>Ricinus</taxon>
    </lineage>
</organism>
<evidence type="ECO:0000256" key="15">
    <source>
        <dbReference type="PIRSR" id="PIRSR009283-1"/>
    </source>
</evidence>
<evidence type="ECO:0000256" key="9">
    <source>
        <dbReference type="ARBA" id="ARBA00022964"/>
    </source>
</evidence>
<keyword evidence="9 17" id="KW-0223">Dioxygenase</keyword>
<keyword evidence="6 15" id="KW-0479">Metal-binding</keyword>
<evidence type="ECO:0000259" key="16">
    <source>
        <dbReference type="PROSITE" id="PS51819"/>
    </source>
</evidence>